<feature type="transmembrane region" description="Helical" evidence="13">
    <location>
        <begin position="34"/>
        <end position="54"/>
    </location>
</feature>
<keyword evidence="11 13" id="KW-1006">Bacterial flagellum protein export</keyword>
<evidence type="ECO:0000256" key="5">
    <source>
        <dbReference type="ARBA" id="ARBA00022475"/>
    </source>
</evidence>
<protein>
    <recommendedName>
        <fullName evidence="3 13">Flagellar biosynthetic protein FlhB</fullName>
    </recommendedName>
</protein>
<evidence type="ECO:0000256" key="6">
    <source>
        <dbReference type="ARBA" id="ARBA00022692"/>
    </source>
</evidence>
<dbReference type="NCBIfam" id="TIGR00328">
    <property type="entry name" value="flhB"/>
    <property type="match status" value="1"/>
</dbReference>
<feature type="transmembrane region" description="Helical" evidence="13">
    <location>
        <begin position="190"/>
        <end position="212"/>
    </location>
</feature>
<evidence type="ECO:0000256" key="11">
    <source>
        <dbReference type="ARBA" id="ARBA00023225"/>
    </source>
</evidence>
<dbReference type="InterPro" id="IPR029025">
    <property type="entry name" value="T3SS_substrate_exporter_C"/>
</dbReference>
<gene>
    <name evidence="13" type="primary">flhB</name>
    <name evidence="15" type="ORF">GGQ61_002652</name>
</gene>
<organism evidence="15 16">
    <name type="scientific">Phenylobacterium haematophilum</name>
    <dbReference type="NCBI Taxonomy" id="98513"/>
    <lineage>
        <taxon>Bacteria</taxon>
        <taxon>Pseudomonadati</taxon>
        <taxon>Pseudomonadota</taxon>
        <taxon>Alphaproteobacteria</taxon>
        <taxon>Caulobacterales</taxon>
        <taxon>Caulobacteraceae</taxon>
        <taxon>Phenylobacterium</taxon>
    </lineage>
</organism>
<evidence type="ECO:0000256" key="14">
    <source>
        <dbReference type="SAM" id="MobiDB-lite"/>
    </source>
</evidence>
<feature type="compositionally biased region" description="Basic and acidic residues" evidence="14">
    <location>
        <begin position="7"/>
        <end position="25"/>
    </location>
</feature>
<dbReference type="GO" id="GO:0005886">
    <property type="term" value="C:plasma membrane"/>
    <property type="evidence" value="ECO:0007669"/>
    <property type="project" value="UniProtKB-SubCell"/>
</dbReference>
<dbReference type="GO" id="GO:0009306">
    <property type="term" value="P:protein secretion"/>
    <property type="evidence" value="ECO:0007669"/>
    <property type="project" value="InterPro"/>
</dbReference>
<dbReference type="InterPro" id="IPR006135">
    <property type="entry name" value="T3SS_substrate_exporter"/>
</dbReference>
<keyword evidence="15" id="KW-0969">Cilium</keyword>
<dbReference type="InterPro" id="IPR006136">
    <property type="entry name" value="FlhB"/>
</dbReference>
<keyword evidence="16" id="KW-1185">Reference proteome</keyword>
<dbReference type="Pfam" id="PF01312">
    <property type="entry name" value="Bac_export_2"/>
    <property type="match status" value="1"/>
</dbReference>
<dbReference type="EMBL" id="JACIDK010000003">
    <property type="protein sequence ID" value="MBB3891924.1"/>
    <property type="molecule type" value="Genomic_DNA"/>
</dbReference>
<evidence type="ECO:0000256" key="7">
    <source>
        <dbReference type="ARBA" id="ARBA00022795"/>
    </source>
</evidence>
<evidence type="ECO:0000256" key="8">
    <source>
        <dbReference type="ARBA" id="ARBA00022927"/>
    </source>
</evidence>
<keyword evidence="7 13" id="KW-1005">Bacterial flagellum biogenesis</keyword>
<keyword evidence="5 13" id="KW-1003">Cell membrane</keyword>
<evidence type="ECO:0000256" key="3">
    <source>
        <dbReference type="ARBA" id="ARBA00021622"/>
    </source>
</evidence>
<evidence type="ECO:0000313" key="16">
    <source>
        <dbReference type="Proteomes" id="UP000530564"/>
    </source>
</evidence>
<comment type="subcellular location">
    <subcellularLocation>
        <location evidence="1">Cell membrane</location>
        <topology evidence="1">Multi-pass membrane protein</topology>
    </subcellularLocation>
</comment>
<sequence>MADEQDAASKTEEATPQKLAKAREKGDVAKTPDLAMLASFVGAAAVIAIAGGWMSRNLAAELLPFIARPESISLEGHGSIDVARHVARASAPILLGVMMVAAVMGAAGNLVQTGLLYSPDKIKPDWKKVSPLGGLKRILGPDGLMQFFKSIVKIIMVGWVGWVVMKPYIHPLKELAALDPAAMLPLMVEILRKLVFATAALMLAIAGFDWLWQRQRFLKRMRMTKEEQKEEFKNSEGDPHFKAKRRQIAIQRSRRRMMAAVPNATMVVMNPTHYAVALRYEAGETNAPQCVAKGMDAVALKIRALAEEHGVPVIEDPPLARALYAAVELDDFIPPAHYEAVAKLIGFIMQSSARVAAKARHH</sequence>
<dbReference type="RefSeq" id="WP_183773446.1">
    <property type="nucleotide sequence ID" value="NZ_JACIDK010000003.1"/>
</dbReference>
<reference evidence="15 16" key="1">
    <citation type="submission" date="2020-08" db="EMBL/GenBank/DDBJ databases">
        <title>Genomic Encyclopedia of Type Strains, Phase IV (KMG-IV): sequencing the most valuable type-strain genomes for metagenomic binning, comparative biology and taxonomic classification.</title>
        <authorList>
            <person name="Goeker M."/>
        </authorList>
    </citation>
    <scope>NUCLEOTIDE SEQUENCE [LARGE SCALE GENOMIC DNA]</scope>
    <source>
        <strain evidence="15 16">DSM 21793</strain>
    </source>
</reference>
<evidence type="ECO:0000256" key="13">
    <source>
        <dbReference type="RuleBase" id="RU364091"/>
    </source>
</evidence>
<dbReference type="PRINTS" id="PR00950">
    <property type="entry name" value="TYPE3IMSPROT"/>
</dbReference>
<keyword evidence="15" id="KW-0282">Flagellum</keyword>
<dbReference type="Proteomes" id="UP000530564">
    <property type="component" value="Unassembled WGS sequence"/>
</dbReference>
<dbReference type="AlphaFoldDB" id="A0A840A0W3"/>
<dbReference type="Gene3D" id="3.40.1690.10">
    <property type="entry name" value="secretion proteins EscU"/>
    <property type="match status" value="1"/>
</dbReference>
<keyword evidence="10 13" id="KW-0472">Membrane</keyword>
<keyword evidence="8 13" id="KW-0653">Protein transport</keyword>
<comment type="caution">
    <text evidence="15">The sequence shown here is derived from an EMBL/GenBank/DDBJ whole genome shotgun (WGS) entry which is preliminary data.</text>
</comment>
<keyword evidence="15" id="KW-0966">Cell projection</keyword>
<name>A0A840A0W3_9CAUL</name>
<dbReference type="PANTHER" id="PTHR30531">
    <property type="entry name" value="FLAGELLAR BIOSYNTHETIC PROTEIN FLHB"/>
    <property type="match status" value="1"/>
</dbReference>
<evidence type="ECO:0000256" key="1">
    <source>
        <dbReference type="ARBA" id="ARBA00004651"/>
    </source>
</evidence>
<feature type="region of interest" description="Disordered" evidence="14">
    <location>
        <begin position="1"/>
        <end position="25"/>
    </location>
</feature>
<comment type="function">
    <text evidence="12 13">Required for formation of the rod structure in the basal body of the flagellar apparatus. Together with FliI and FliH, may constitute the export apparatus of flagellin.</text>
</comment>
<dbReference type="GO" id="GO:0044780">
    <property type="term" value="P:bacterial-type flagellum assembly"/>
    <property type="evidence" value="ECO:0007669"/>
    <property type="project" value="InterPro"/>
</dbReference>
<dbReference type="SUPFAM" id="SSF160544">
    <property type="entry name" value="EscU C-terminal domain-like"/>
    <property type="match status" value="1"/>
</dbReference>
<feature type="transmembrane region" description="Helical" evidence="13">
    <location>
        <begin position="93"/>
        <end position="117"/>
    </location>
</feature>
<keyword evidence="9 13" id="KW-1133">Transmembrane helix</keyword>
<evidence type="ECO:0000256" key="2">
    <source>
        <dbReference type="ARBA" id="ARBA00010690"/>
    </source>
</evidence>
<keyword evidence="6 13" id="KW-0812">Transmembrane</keyword>
<evidence type="ECO:0000313" key="15">
    <source>
        <dbReference type="EMBL" id="MBB3891924.1"/>
    </source>
</evidence>
<comment type="similarity">
    <text evidence="2 13">Belongs to the type III secretion exporter family.</text>
</comment>
<evidence type="ECO:0000256" key="12">
    <source>
        <dbReference type="ARBA" id="ARBA00025078"/>
    </source>
</evidence>
<dbReference type="PANTHER" id="PTHR30531:SF12">
    <property type="entry name" value="FLAGELLAR BIOSYNTHETIC PROTEIN FLHB"/>
    <property type="match status" value="1"/>
</dbReference>
<evidence type="ECO:0000256" key="10">
    <source>
        <dbReference type="ARBA" id="ARBA00023136"/>
    </source>
</evidence>
<keyword evidence="4 13" id="KW-0813">Transport</keyword>
<proteinExistence type="inferred from homology"/>
<feature type="transmembrane region" description="Helical" evidence="13">
    <location>
        <begin position="151"/>
        <end position="170"/>
    </location>
</feature>
<evidence type="ECO:0000256" key="4">
    <source>
        <dbReference type="ARBA" id="ARBA00022448"/>
    </source>
</evidence>
<evidence type="ECO:0000256" key="9">
    <source>
        <dbReference type="ARBA" id="ARBA00022989"/>
    </source>
</evidence>
<accession>A0A840A0W3</accession>